<keyword evidence="2" id="KW-1133">Transmembrane helix</keyword>
<evidence type="ECO:0000256" key="1">
    <source>
        <dbReference type="SAM" id="MobiDB-lite"/>
    </source>
</evidence>
<evidence type="ECO:0000256" key="2">
    <source>
        <dbReference type="SAM" id="Phobius"/>
    </source>
</evidence>
<gene>
    <name evidence="3" type="ORF">MM415B01090_0008</name>
</gene>
<feature type="transmembrane region" description="Helical" evidence="2">
    <location>
        <begin position="221"/>
        <end position="242"/>
    </location>
</feature>
<accession>A0A6M3IVI7</accession>
<feature type="region of interest" description="Disordered" evidence="1">
    <location>
        <begin position="1"/>
        <end position="29"/>
    </location>
</feature>
<feature type="transmembrane region" description="Helical" evidence="2">
    <location>
        <begin position="279"/>
        <end position="298"/>
    </location>
</feature>
<organism evidence="3">
    <name type="scientific">viral metagenome</name>
    <dbReference type="NCBI Taxonomy" id="1070528"/>
    <lineage>
        <taxon>unclassified sequences</taxon>
        <taxon>metagenomes</taxon>
        <taxon>organismal metagenomes</taxon>
    </lineage>
</organism>
<feature type="transmembrane region" description="Helical" evidence="2">
    <location>
        <begin position="305"/>
        <end position="323"/>
    </location>
</feature>
<name>A0A6M3IVI7_9ZZZZ</name>
<evidence type="ECO:0000313" key="3">
    <source>
        <dbReference type="EMBL" id="QJA60592.1"/>
    </source>
</evidence>
<keyword evidence="2" id="KW-0472">Membrane</keyword>
<protein>
    <submittedName>
        <fullName evidence="3">Uncharacterized protein</fullName>
    </submittedName>
</protein>
<feature type="transmembrane region" description="Helical" evidence="2">
    <location>
        <begin position="167"/>
        <end position="190"/>
    </location>
</feature>
<dbReference type="EMBL" id="MT141414">
    <property type="protein sequence ID" value="QJA60592.1"/>
    <property type="molecule type" value="Genomic_DNA"/>
</dbReference>
<feature type="transmembrane region" description="Helical" evidence="2">
    <location>
        <begin position="37"/>
        <end position="55"/>
    </location>
</feature>
<keyword evidence="2" id="KW-0812">Transmembrane</keyword>
<proteinExistence type="predicted"/>
<reference evidence="3" key="1">
    <citation type="submission" date="2020-03" db="EMBL/GenBank/DDBJ databases">
        <title>The deep terrestrial virosphere.</title>
        <authorList>
            <person name="Holmfeldt K."/>
            <person name="Nilsson E."/>
            <person name="Simone D."/>
            <person name="Lopez-Fernandez M."/>
            <person name="Wu X."/>
            <person name="de Brujin I."/>
            <person name="Lundin D."/>
            <person name="Andersson A."/>
            <person name="Bertilsson S."/>
            <person name="Dopson M."/>
        </authorList>
    </citation>
    <scope>NUCLEOTIDE SEQUENCE</scope>
    <source>
        <strain evidence="3">MM415B01090</strain>
    </source>
</reference>
<feature type="transmembrane region" description="Helical" evidence="2">
    <location>
        <begin position="105"/>
        <end position="129"/>
    </location>
</feature>
<feature type="transmembrane region" description="Helical" evidence="2">
    <location>
        <begin position="135"/>
        <end position="155"/>
    </location>
</feature>
<dbReference type="AlphaFoldDB" id="A0A6M3IVI7"/>
<feature type="transmembrane region" description="Helical" evidence="2">
    <location>
        <begin position="196"/>
        <end position="214"/>
    </location>
</feature>
<sequence>MRLCAEAKPEVEAGGKQEDHLPVEKRSPAEHEKKKMIEAYLLFLVIALGLTVTEFRACQGLNSKIIGNGWGALAHVVNKTALRPARHRPLIPWLTFGLFKKRPKLVLLSYLLIKLGSNFIGPFSTYFYIYQVLGVHSPALLGGLIVACLMAGSYVYDYPDAGWEIAFAFLTYLAFPLHILPLLAVAFIWALMRETALYAVIIVWTYTGVFLSCAPQLWPAPIMCCIGVLVSVWAARLTILAIQGEAAHYMDQLMGTRIPLKMNLAEFRASFSAWERWPVSPLAAFVVWMVAFVGIIAVGLADSMLWGIYAVPAAVMIVAGLTFGKWAEIRVFLTPAAILVAVEIIRHYKP</sequence>